<evidence type="ECO:0000313" key="2">
    <source>
        <dbReference type="Proteomes" id="UP000076083"/>
    </source>
</evidence>
<dbReference type="AlphaFoldDB" id="A0A159ZVU3"/>
<gene>
    <name evidence="1" type="ORF">TK06_03865</name>
</gene>
<accession>A0A159ZVU3</accession>
<proteinExistence type="predicted"/>
<name>A0A159ZVU3_PSEFL</name>
<organism evidence="1 2">
    <name type="scientific">Pseudomonas fluorescens</name>
    <dbReference type="NCBI Taxonomy" id="294"/>
    <lineage>
        <taxon>Bacteria</taxon>
        <taxon>Pseudomonadati</taxon>
        <taxon>Pseudomonadota</taxon>
        <taxon>Gammaproteobacteria</taxon>
        <taxon>Pseudomonadales</taxon>
        <taxon>Pseudomonadaceae</taxon>
        <taxon>Pseudomonas</taxon>
    </lineage>
</organism>
<reference evidence="2" key="1">
    <citation type="submission" date="2016-04" db="EMBL/GenBank/DDBJ databases">
        <authorList>
            <person name="Ray J."/>
            <person name="Price M."/>
            <person name="Deutschbauer A."/>
        </authorList>
    </citation>
    <scope>NUCLEOTIDE SEQUENCE [LARGE SCALE GENOMIC DNA]</scope>
    <source>
        <strain evidence="2">FW300-N2E2</strain>
    </source>
</reference>
<sequence length="497" mass="54514">MMSNSKNSSTFGKNQVPIYDPPTVVALPNIDGGETNLLHKSALVAPLPITIPKWLNSCPKPHEPEWVTLYWGGDDLETKTWTAQVPDADRVFYVPVHLLIHGEHSLYYFLHLYNLAEADSFDLTLTIDTLKPLLNQTDDLAQFPEAILTGGVTAQYLEQNNDQVKVGIPRYDEQRGGPKVGDIITLYLNEKNGTGEPDQLKVGELTVPHPVPNVLEGVYEGQAFRDFGDRVGYARYRVEDRAGNISELSGRVELDVKAAPTPRDLSYPWVREASGNPQASRLDPNLAAVVNNGVIVAIPQNAIISDTETAAVLFGEEGGFGFYRADTPIVTGGREYRIPKEYVARNLRKNIPIIFEVTGPNIPTPLVSQTHSLTISSLSGGLPVLQSTSFNATTLSLANIPEGGAAVLRLGSWKYMATSQFLRVEMRGLLSAGGAHTVTILDAQPVTSVGEMQAGQILKTELRRFQIGEKLTFIAKVSFDNKQTWHDFPSIDPQLTN</sequence>
<reference evidence="1 2" key="2">
    <citation type="journal article" date="2018" name="Nature">
        <title>Mutant phenotypes for thousands of bacterial genes of unknown function.</title>
        <authorList>
            <person name="Price M.N."/>
            <person name="Wetmore K.M."/>
            <person name="Waters R.J."/>
            <person name="Callaghan M."/>
            <person name="Ray J."/>
            <person name="Liu H."/>
            <person name="Kuehl J.V."/>
            <person name="Melnyk R.A."/>
            <person name="Lamson J.S."/>
            <person name="Suh Y."/>
            <person name="Carlson H.K."/>
            <person name="Esquivel Z."/>
            <person name="Sadeeshkumar H."/>
            <person name="Chakraborty R."/>
            <person name="Zane G.M."/>
            <person name="Rubin B.E."/>
            <person name="Wall J.D."/>
            <person name="Visel A."/>
            <person name="Bristow J."/>
            <person name="Blow M.J."/>
            <person name="Arkin A.P."/>
            <person name="Deutschbauer A.M."/>
        </authorList>
    </citation>
    <scope>NUCLEOTIDE SEQUENCE [LARGE SCALE GENOMIC DNA]</scope>
    <source>
        <strain evidence="1 2">FW300-N2E2</strain>
    </source>
</reference>
<dbReference type="EMBL" id="CP015225">
    <property type="protein sequence ID" value="AMZ70278.1"/>
    <property type="molecule type" value="Genomic_DNA"/>
</dbReference>
<protein>
    <submittedName>
        <fullName evidence="1">Uncharacterized protein</fullName>
    </submittedName>
</protein>
<evidence type="ECO:0000313" key="1">
    <source>
        <dbReference type="EMBL" id="AMZ70278.1"/>
    </source>
</evidence>
<dbReference type="Proteomes" id="UP000076083">
    <property type="component" value="Chromosome"/>
</dbReference>
<dbReference type="RefSeq" id="WP_063320902.1">
    <property type="nucleotide sequence ID" value="NZ_CP015225.1"/>
</dbReference>